<proteinExistence type="predicted"/>
<dbReference type="AlphaFoldDB" id="A0A6J6S6I6"/>
<protein>
    <submittedName>
        <fullName evidence="1">Unannotated protein</fullName>
    </submittedName>
</protein>
<reference evidence="1" key="1">
    <citation type="submission" date="2020-05" db="EMBL/GenBank/DDBJ databases">
        <authorList>
            <person name="Chiriac C."/>
            <person name="Salcher M."/>
            <person name="Ghai R."/>
            <person name="Kavagutti S V."/>
        </authorList>
    </citation>
    <scope>NUCLEOTIDE SEQUENCE</scope>
</reference>
<sequence length="150" mass="16135">MAFELANHALVHGDEIGRARAGIAEHDILRIVVVQNLLADDLGHLGEERISVRQRHGVGSDEFVEQDLDVHFMVGRVNAGRVVDGIGVEANPGSRRLDPAELRQSQIAALANDPASQVVAIDPDRVIALIAHFCICLRSRLDVGADASVP</sequence>
<name>A0A6J6S6I6_9ZZZZ</name>
<evidence type="ECO:0000313" key="1">
    <source>
        <dbReference type="EMBL" id="CAB4730255.1"/>
    </source>
</evidence>
<accession>A0A6J6S6I6</accession>
<dbReference type="EMBL" id="CAEZYW010000011">
    <property type="protein sequence ID" value="CAB4730255.1"/>
    <property type="molecule type" value="Genomic_DNA"/>
</dbReference>
<organism evidence="1">
    <name type="scientific">freshwater metagenome</name>
    <dbReference type="NCBI Taxonomy" id="449393"/>
    <lineage>
        <taxon>unclassified sequences</taxon>
        <taxon>metagenomes</taxon>
        <taxon>ecological metagenomes</taxon>
    </lineage>
</organism>
<gene>
    <name evidence="1" type="ORF">UFOPK2786_00132</name>
</gene>